<organism evidence="1 2">
    <name type="scientific">Thalassovita aquimarina</name>
    <dbReference type="NCBI Taxonomy" id="2785917"/>
    <lineage>
        <taxon>Bacteria</taxon>
        <taxon>Pseudomonadati</taxon>
        <taxon>Pseudomonadota</taxon>
        <taxon>Alphaproteobacteria</taxon>
        <taxon>Rhodobacterales</taxon>
        <taxon>Roseobacteraceae</taxon>
        <taxon>Thalassovita</taxon>
    </lineage>
</organism>
<dbReference type="SUPFAM" id="SSF52540">
    <property type="entry name" value="P-loop containing nucleoside triphosphate hydrolases"/>
    <property type="match status" value="1"/>
</dbReference>
<dbReference type="PANTHER" id="PTHR36451">
    <property type="entry name" value="PAPS-DEPENDENT SULFOTRANSFERASE STF3"/>
    <property type="match status" value="1"/>
</dbReference>
<dbReference type="InterPro" id="IPR052736">
    <property type="entry name" value="Stf3_sulfotransferase"/>
</dbReference>
<gene>
    <name evidence="1" type="ORF">IT775_16620</name>
</gene>
<sequence length="355" mass="40071">MQTDAYSPIDRLVHKMAFGMPIARGLLHDLETSLYKAQLAQVQVRNPVFITALPRAGTTLLLELLARHGDAVTHSYRDMPFILSPLIWRKLSTRFHVPIAKSERAHDDGMTIDADSPEAFEEVVWLHLAPQNFTPRGIEISTDIPDEVARGLRDHMARLIASRAGATGTPNRYVAKNNADIARLGALRRHFPDAFFVVPVRHPLDHAQSLLRQHLRFGEIHGEDAFARRYMGDVGHFEFGALHRPILFPGFVEETAQLQPDSLEYWLCYWICAYRHLMQREDIIWVDMQRFTRDAEIAPLLRQLDLAEDATVIEAARHTVRPITGYEETAPVAPESLRTALSIHAALCDKAAASG</sequence>
<dbReference type="Proteomes" id="UP001195941">
    <property type="component" value="Unassembled WGS sequence"/>
</dbReference>
<dbReference type="EMBL" id="JADMKU010000018">
    <property type="protein sequence ID" value="MBR9652744.1"/>
    <property type="molecule type" value="Genomic_DNA"/>
</dbReference>
<dbReference type="InterPro" id="IPR027417">
    <property type="entry name" value="P-loop_NTPase"/>
</dbReference>
<reference evidence="1 2" key="1">
    <citation type="journal article" date="2021" name="Arch. Microbiol.">
        <title>Thalassobius aquimarinus sp. nov., isolated from the Sea of Japan seashore.</title>
        <authorList>
            <person name="Kurilenko V.V."/>
            <person name="Romanenko L.A."/>
            <person name="Chernysheva N.Y."/>
            <person name="Velansky P.V."/>
            <person name="Tekutyeva L.A."/>
            <person name="Isaeva M.P."/>
            <person name="Mikhailov V.V."/>
        </authorList>
    </citation>
    <scope>NUCLEOTIDE SEQUENCE [LARGE SCALE GENOMIC DNA]</scope>
    <source>
        <strain evidence="1 2">KMM 8518</strain>
    </source>
</reference>
<dbReference type="RefSeq" id="WP_212702365.1">
    <property type="nucleotide sequence ID" value="NZ_JADMKU010000018.1"/>
</dbReference>
<comment type="caution">
    <text evidence="1">The sequence shown here is derived from an EMBL/GenBank/DDBJ whole genome shotgun (WGS) entry which is preliminary data.</text>
</comment>
<dbReference type="PANTHER" id="PTHR36451:SF1">
    <property type="entry name" value="OMEGA-HYDROXY-BETA-DIHYDROMENAQUINONE-9 SULFOTRANSFERASE STF3"/>
    <property type="match status" value="1"/>
</dbReference>
<evidence type="ECO:0000313" key="2">
    <source>
        <dbReference type="Proteomes" id="UP001195941"/>
    </source>
</evidence>
<name>A0ABS5HUT5_9RHOB</name>
<accession>A0ABS5HUT5</accession>
<keyword evidence="2" id="KW-1185">Reference proteome</keyword>
<dbReference type="Pfam" id="PF13469">
    <property type="entry name" value="Sulfotransfer_3"/>
    <property type="match status" value="1"/>
</dbReference>
<proteinExistence type="predicted"/>
<evidence type="ECO:0000313" key="1">
    <source>
        <dbReference type="EMBL" id="MBR9652744.1"/>
    </source>
</evidence>
<protein>
    <submittedName>
        <fullName evidence="1">Sulfotransferase</fullName>
    </submittedName>
</protein>
<dbReference type="Gene3D" id="3.40.50.300">
    <property type="entry name" value="P-loop containing nucleotide triphosphate hydrolases"/>
    <property type="match status" value="1"/>
</dbReference>